<keyword evidence="2" id="KW-1185">Reference proteome</keyword>
<dbReference type="RefSeq" id="WP_374835823.1">
    <property type="nucleotide sequence ID" value="NZ_JBHEEW010000002.1"/>
</dbReference>
<reference evidence="2" key="1">
    <citation type="journal article" date="2019" name="Int. J. Syst. Evol. Microbiol.">
        <title>The Global Catalogue of Microorganisms (GCM) 10K type strain sequencing project: providing services to taxonomists for standard genome sequencing and annotation.</title>
        <authorList>
            <consortium name="The Broad Institute Genomics Platform"/>
            <consortium name="The Broad Institute Genome Sequencing Center for Infectious Disease"/>
            <person name="Wu L."/>
            <person name="Ma J."/>
        </authorList>
    </citation>
    <scope>NUCLEOTIDE SEQUENCE [LARGE SCALE GENOMIC DNA]</scope>
    <source>
        <strain evidence="2">CCUG 55609</strain>
    </source>
</reference>
<dbReference type="EMBL" id="JBHTNF010000009">
    <property type="protein sequence ID" value="MFD1329147.1"/>
    <property type="molecule type" value="Genomic_DNA"/>
</dbReference>
<sequence>MTPTLGVTGGYAGLDGSGAYGSLTAGLTLDTADFWMLEAGLLFNMEGDGQTSAGGRVGAAKQF</sequence>
<dbReference type="Proteomes" id="UP001597173">
    <property type="component" value="Unassembled WGS sequence"/>
</dbReference>
<evidence type="ECO:0000313" key="1">
    <source>
        <dbReference type="EMBL" id="MFD1329147.1"/>
    </source>
</evidence>
<accession>A0ABW3YZ05</accession>
<evidence type="ECO:0000313" key="2">
    <source>
        <dbReference type="Proteomes" id="UP001597173"/>
    </source>
</evidence>
<organism evidence="1 2">
    <name type="scientific">Mycoplana ramosa</name>
    <name type="common">Mycoplana bullata</name>
    <dbReference type="NCBI Taxonomy" id="40837"/>
    <lineage>
        <taxon>Bacteria</taxon>
        <taxon>Pseudomonadati</taxon>
        <taxon>Pseudomonadota</taxon>
        <taxon>Alphaproteobacteria</taxon>
        <taxon>Hyphomicrobiales</taxon>
        <taxon>Rhizobiaceae</taxon>
        <taxon>Mycoplana</taxon>
    </lineage>
</organism>
<name>A0ABW3YZ05_MYCRA</name>
<proteinExistence type="predicted"/>
<protein>
    <submittedName>
        <fullName evidence="1">Uncharacterized protein</fullName>
    </submittedName>
</protein>
<gene>
    <name evidence="1" type="ORF">ACFQ33_14760</name>
</gene>
<comment type="caution">
    <text evidence="1">The sequence shown here is derived from an EMBL/GenBank/DDBJ whole genome shotgun (WGS) entry which is preliminary data.</text>
</comment>